<proteinExistence type="predicted"/>
<dbReference type="GO" id="GO:0005509">
    <property type="term" value="F:calcium ion binding"/>
    <property type="evidence" value="ECO:0007669"/>
    <property type="project" value="InterPro"/>
</dbReference>
<reference evidence="5" key="1">
    <citation type="submission" date="2021-01" db="EMBL/GenBank/DDBJ databases">
        <authorList>
            <person name="Corre E."/>
            <person name="Pelletier E."/>
            <person name="Niang G."/>
            <person name="Scheremetjew M."/>
            <person name="Finn R."/>
            <person name="Kale V."/>
            <person name="Holt S."/>
            <person name="Cochrane G."/>
            <person name="Meng A."/>
            <person name="Brown T."/>
            <person name="Cohen L."/>
        </authorList>
    </citation>
    <scope>NUCLEOTIDE SEQUENCE</scope>
    <source>
        <strain evidence="5">CCMP1756</strain>
    </source>
</reference>
<evidence type="ECO:0000259" key="4">
    <source>
        <dbReference type="PROSITE" id="PS50222"/>
    </source>
</evidence>
<protein>
    <recommendedName>
        <fullName evidence="4">EF-hand domain-containing protein</fullName>
    </recommendedName>
</protein>
<feature type="transmembrane region" description="Helical" evidence="2">
    <location>
        <begin position="224"/>
        <end position="245"/>
    </location>
</feature>
<dbReference type="InterPro" id="IPR018247">
    <property type="entry name" value="EF_Hand_1_Ca_BS"/>
</dbReference>
<dbReference type="EMBL" id="CAKKNE010000001">
    <property type="protein sequence ID" value="CAH0367002.1"/>
    <property type="molecule type" value="Genomic_DNA"/>
</dbReference>
<dbReference type="InterPro" id="IPR011992">
    <property type="entry name" value="EF-hand-dom_pair"/>
</dbReference>
<dbReference type="Proteomes" id="UP000789595">
    <property type="component" value="Unassembled WGS sequence"/>
</dbReference>
<sequence length="288" mass="32284">MKRAALLYSIIHCCTALLGPCRDVAPRTRRLARPPNRPEFLQRFESLRENFTLASLQRPRIDFTLESLQRPRIAAPKIDAEGRREIRRKLVQTSRVVRVFAGKQFERNVFALFNATDANNDGELSETEAYPIVLQLYILANRQAPVNPPSREKAAKLFDDADLDGSGSLSRDEFVLFCTSLLGRTAYRIAVFNVVRFAVAPVLATAVARKLISENWILSLEPNLVQTLSVVIFVALLGNVALAALDTAERLRDNPPEIPVLFREEGSLPDFIAGLRRLVRRDEDSSGS</sequence>
<gene>
    <name evidence="5" type="ORF">PCAL00307_LOCUS22101</name>
    <name evidence="6" type="ORF">PECAL_1P35190</name>
</gene>
<reference evidence="6" key="2">
    <citation type="submission" date="2021-11" db="EMBL/GenBank/DDBJ databases">
        <authorList>
            <consortium name="Genoscope - CEA"/>
            <person name="William W."/>
        </authorList>
    </citation>
    <scope>NUCLEOTIDE SEQUENCE</scope>
</reference>
<keyword evidence="1" id="KW-0106">Calcium</keyword>
<dbReference type="PROSITE" id="PS50222">
    <property type="entry name" value="EF_HAND_2"/>
    <property type="match status" value="1"/>
</dbReference>
<dbReference type="Pfam" id="PF13499">
    <property type="entry name" value="EF-hand_7"/>
    <property type="match status" value="1"/>
</dbReference>
<evidence type="ECO:0000256" key="2">
    <source>
        <dbReference type="SAM" id="Phobius"/>
    </source>
</evidence>
<dbReference type="Gene3D" id="1.10.238.10">
    <property type="entry name" value="EF-hand"/>
    <property type="match status" value="1"/>
</dbReference>
<dbReference type="AlphaFoldDB" id="A0A7S4EDK2"/>
<accession>A0A7S4EDK2</accession>
<dbReference type="SUPFAM" id="SSF47473">
    <property type="entry name" value="EF-hand"/>
    <property type="match status" value="1"/>
</dbReference>
<dbReference type="CDD" id="cd00051">
    <property type="entry name" value="EFh"/>
    <property type="match status" value="1"/>
</dbReference>
<feature type="signal peptide" evidence="3">
    <location>
        <begin position="1"/>
        <end position="16"/>
    </location>
</feature>
<keyword evidence="7" id="KW-1185">Reference proteome</keyword>
<feature type="chain" id="PRO_5035594005" description="EF-hand domain-containing protein" evidence="3">
    <location>
        <begin position="17"/>
        <end position="288"/>
    </location>
</feature>
<evidence type="ECO:0000313" key="7">
    <source>
        <dbReference type="Proteomes" id="UP000789595"/>
    </source>
</evidence>
<organism evidence="5">
    <name type="scientific">Pelagomonas calceolata</name>
    <dbReference type="NCBI Taxonomy" id="35677"/>
    <lineage>
        <taxon>Eukaryota</taxon>
        <taxon>Sar</taxon>
        <taxon>Stramenopiles</taxon>
        <taxon>Ochrophyta</taxon>
        <taxon>Pelagophyceae</taxon>
        <taxon>Pelagomonadales</taxon>
        <taxon>Pelagomonadaceae</taxon>
        <taxon>Pelagomonas</taxon>
    </lineage>
</organism>
<feature type="domain" description="EF-hand" evidence="4">
    <location>
        <begin position="149"/>
        <end position="184"/>
    </location>
</feature>
<name>A0A7S4EDK2_9STRA</name>
<dbReference type="InterPro" id="IPR002048">
    <property type="entry name" value="EF_hand_dom"/>
</dbReference>
<dbReference type="SMART" id="SM00054">
    <property type="entry name" value="EFh"/>
    <property type="match status" value="2"/>
</dbReference>
<dbReference type="PROSITE" id="PS00018">
    <property type="entry name" value="EF_HAND_1"/>
    <property type="match status" value="1"/>
</dbReference>
<keyword evidence="2" id="KW-0472">Membrane</keyword>
<evidence type="ECO:0000256" key="3">
    <source>
        <dbReference type="SAM" id="SignalP"/>
    </source>
</evidence>
<dbReference type="OrthoDB" id="47513at2759"/>
<keyword evidence="2" id="KW-0812">Transmembrane</keyword>
<evidence type="ECO:0000313" key="5">
    <source>
        <dbReference type="EMBL" id="CAE0706650.1"/>
    </source>
</evidence>
<evidence type="ECO:0000256" key="1">
    <source>
        <dbReference type="ARBA" id="ARBA00022837"/>
    </source>
</evidence>
<keyword evidence="2" id="KW-1133">Transmembrane helix</keyword>
<dbReference type="EMBL" id="HBIW01025629">
    <property type="protein sequence ID" value="CAE0706650.1"/>
    <property type="molecule type" value="Transcribed_RNA"/>
</dbReference>
<evidence type="ECO:0000313" key="6">
    <source>
        <dbReference type="EMBL" id="CAH0367002.1"/>
    </source>
</evidence>
<keyword evidence="3" id="KW-0732">Signal</keyword>